<accession>A0A8S5TPU6</accession>
<dbReference type="EMBL" id="BK032875">
    <property type="protein sequence ID" value="DAF65144.1"/>
    <property type="molecule type" value="Genomic_DNA"/>
</dbReference>
<sequence>MKKSKNKRQNQPAAQPLVSTELASAQEYFKSRMLLADVVRPLDKILLEHGGSLKTYRNLLYDEQVKACFIEQRVAAAVAAPWEIVPATEDKKDVEIAAFIEENLKNIGFKDKYKKMLYGNWFGYSVAEILYKIEDNRIVIAAINVKKPERFDFKYTGELFLKKDFASLELMPARKFWIYKNSGDNDDEVYGLGLGHVCFWPVYLKRNGLKFWSVAVEKFAVPTARGTYRTGATDEEKRELLQMLASISQETSIVVEDGTTVDLLEAVRNSGGDFEKFCGYLDKIIAKAILGQEGTSQNGAYVGTAEVQENVKDLIIKSDAELLDESFNEVIKWLVEFNFPGAIPPKLVHRFEAPEDLMKAADQDTKIYNMGFEPSEKYINEKYGGEWKKRETPSFPTEPAFAEPEPTAAEKTAAELTDDWKQVMTPIVEPVEEILADCSSFTEFEERLTEAYPKMNIAKLQELIAQADFKARVSGKLGISND</sequence>
<name>A0A8S5TPU6_9CAUD</name>
<evidence type="ECO:0000313" key="1">
    <source>
        <dbReference type="EMBL" id="DAF65144.1"/>
    </source>
</evidence>
<reference evidence="1" key="1">
    <citation type="journal article" date="2021" name="Proc. Natl. Acad. Sci. U.S.A.">
        <title>A Catalog of Tens of Thousands of Viruses from Human Metagenomes Reveals Hidden Associations with Chronic Diseases.</title>
        <authorList>
            <person name="Tisza M.J."/>
            <person name="Buck C.B."/>
        </authorList>
    </citation>
    <scope>NUCLEOTIDE SEQUENCE</scope>
    <source>
        <strain evidence="1">Ct2AC8</strain>
    </source>
</reference>
<organism evidence="1">
    <name type="scientific">Myoviridae sp. ct2AC8</name>
    <dbReference type="NCBI Taxonomy" id="2827655"/>
    <lineage>
        <taxon>Viruses</taxon>
        <taxon>Duplodnaviria</taxon>
        <taxon>Heunggongvirae</taxon>
        <taxon>Uroviricota</taxon>
        <taxon>Caudoviricetes</taxon>
    </lineage>
</organism>
<protein>
    <submittedName>
        <fullName evidence="1">Portal</fullName>
    </submittedName>
</protein>
<proteinExistence type="predicted"/>
<dbReference type="Pfam" id="PF06074">
    <property type="entry name" value="Portal_Mu"/>
    <property type="match status" value="1"/>
</dbReference>
<dbReference type="InterPro" id="IPR009279">
    <property type="entry name" value="Portal_Mu"/>
</dbReference>